<dbReference type="SFLD" id="SFLDS00019">
    <property type="entry name" value="Glutathione_Transferase_(cytos"/>
    <property type="match status" value="1"/>
</dbReference>
<dbReference type="Proteomes" id="UP001223547">
    <property type="component" value="Unassembled WGS sequence"/>
</dbReference>
<organism evidence="2 3">
    <name type="scientific">Marinobacter albus</name>
    <dbReference type="NCBI Taxonomy" id="3030833"/>
    <lineage>
        <taxon>Bacteria</taxon>
        <taxon>Pseudomonadati</taxon>
        <taxon>Pseudomonadota</taxon>
        <taxon>Gammaproteobacteria</taxon>
        <taxon>Pseudomonadales</taxon>
        <taxon>Marinobacteraceae</taxon>
        <taxon>Marinobacter</taxon>
    </lineage>
</organism>
<dbReference type="PANTHER" id="PTHR44051:SF8">
    <property type="entry name" value="GLUTATHIONE S-TRANSFERASE GSTA"/>
    <property type="match status" value="1"/>
</dbReference>
<dbReference type="SFLD" id="SFLDG00358">
    <property type="entry name" value="Main_(cytGST)"/>
    <property type="match status" value="1"/>
</dbReference>
<dbReference type="InterPro" id="IPR040079">
    <property type="entry name" value="Glutathione_S-Trfase"/>
</dbReference>
<protein>
    <submittedName>
        <fullName evidence="2">Glutathione S-transferase family protein</fullName>
    </submittedName>
</protein>
<dbReference type="InterPro" id="IPR004045">
    <property type="entry name" value="Glutathione_S-Trfase_N"/>
</dbReference>
<dbReference type="InterPro" id="IPR036282">
    <property type="entry name" value="Glutathione-S-Trfase_C_sf"/>
</dbReference>
<dbReference type="Gene3D" id="3.40.30.10">
    <property type="entry name" value="Glutaredoxin"/>
    <property type="match status" value="1"/>
</dbReference>
<dbReference type="SUPFAM" id="SSF47616">
    <property type="entry name" value="GST C-terminal domain-like"/>
    <property type="match status" value="1"/>
</dbReference>
<dbReference type="InterPro" id="IPR036249">
    <property type="entry name" value="Thioredoxin-like_sf"/>
</dbReference>
<keyword evidence="3" id="KW-1185">Reference proteome</keyword>
<name>A0ABT7H6N3_9GAMM</name>
<sequence>MTTLYIANKNYSSWSLRAWLLMRELGIPFEEHMLPFGDQQAWAAFRAEGGSGKVPTLQDGDVRVWDSLAIAEHLADDYPEVWPSDPIARAWARSTCAEMHSGFQALRDLCSMNIGVSVRVTEVPPELARDVERIATIWHDGLTRFGGPFLAGDRFSAVDAFFAPVVFRFETYGLERTPAMTEYIRHMLALPGMQTWADQALLEPWIDQEHEGDCEMLGTVVEDRRTLKTP</sequence>
<feature type="domain" description="GST N-terminal" evidence="1">
    <location>
        <begin position="2"/>
        <end position="82"/>
    </location>
</feature>
<dbReference type="PANTHER" id="PTHR44051">
    <property type="entry name" value="GLUTATHIONE S-TRANSFERASE-RELATED"/>
    <property type="match status" value="1"/>
</dbReference>
<dbReference type="RefSeq" id="WP_219867386.1">
    <property type="nucleotide sequence ID" value="NZ_JASSQD010000001.1"/>
</dbReference>
<dbReference type="EMBL" id="JASSQD010000001">
    <property type="protein sequence ID" value="MDK9556023.1"/>
    <property type="molecule type" value="Genomic_DNA"/>
</dbReference>
<dbReference type="CDD" id="cd03194">
    <property type="entry name" value="GST_C_3"/>
    <property type="match status" value="1"/>
</dbReference>
<accession>A0ABT7H6N3</accession>
<evidence type="ECO:0000313" key="3">
    <source>
        <dbReference type="Proteomes" id="UP001223547"/>
    </source>
</evidence>
<proteinExistence type="predicted"/>
<dbReference type="Pfam" id="PF13409">
    <property type="entry name" value="GST_N_2"/>
    <property type="match status" value="1"/>
</dbReference>
<gene>
    <name evidence="2" type="ORF">QQF73_00200</name>
</gene>
<evidence type="ECO:0000259" key="1">
    <source>
        <dbReference type="PROSITE" id="PS50404"/>
    </source>
</evidence>
<comment type="caution">
    <text evidence="2">The sequence shown here is derived from an EMBL/GenBank/DDBJ whole genome shotgun (WGS) entry which is preliminary data.</text>
</comment>
<dbReference type="CDD" id="cd03043">
    <property type="entry name" value="GST_N_1"/>
    <property type="match status" value="1"/>
</dbReference>
<dbReference type="SUPFAM" id="SSF52833">
    <property type="entry name" value="Thioredoxin-like"/>
    <property type="match status" value="1"/>
</dbReference>
<dbReference type="Gene3D" id="1.20.1050.10">
    <property type="match status" value="1"/>
</dbReference>
<dbReference type="Pfam" id="PF13410">
    <property type="entry name" value="GST_C_2"/>
    <property type="match status" value="1"/>
</dbReference>
<evidence type="ECO:0000313" key="2">
    <source>
        <dbReference type="EMBL" id="MDK9556023.1"/>
    </source>
</evidence>
<reference evidence="2 3" key="1">
    <citation type="submission" date="2023-05" db="EMBL/GenBank/DDBJ databases">
        <title>Marinobacter albus sp. nov., a marine bacterium isolated from sand in a coastal intertidal zone of huludao.</title>
        <authorList>
            <person name="Deng T."/>
        </authorList>
    </citation>
    <scope>NUCLEOTIDE SEQUENCE [LARGE SCALE GENOMIC DNA]</scope>
    <source>
        <strain evidence="2 3">M216</strain>
    </source>
</reference>
<dbReference type="PROSITE" id="PS50404">
    <property type="entry name" value="GST_NTER"/>
    <property type="match status" value="1"/>
</dbReference>